<name>A0ACC2DD13_DIPCM</name>
<comment type="caution">
    <text evidence="1">The sequence shown here is derived from an EMBL/GenBank/DDBJ whole genome shotgun (WGS) entry which is preliminary data.</text>
</comment>
<keyword evidence="2" id="KW-1185">Reference proteome</keyword>
<proteinExistence type="predicted"/>
<evidence type="ECO:0000313" key="2">
    <source>
        <dbReference type="Proteomes" id="UP001162992"/>
    </source>
</evidence>
<dbReference type="Proteomes" id="UP001162992">
    <property type="component" value="Chromosome 6"/>
</dbReference>
<sequence length="551" mass="61278">MVNVDYRSTPNAPVAGLKRLSAQANAGPKPSYAPRVCFSFAAYARNVIDHLCKCQIQVLQGLSDEEFTRVETEFGFTFPPDLRAILQEGLPVGDGFPDWRSSGSAHLRLKLNSPISGLCYEVGRGRFWWKQWGSRPSDTHQAVSIARSALKKAPILVPIYNHCYIPSTPSLAGNPVFFVDRKDINYRGYDLAGFFQTESFIPQDYRTSIDLQTVFEEEGARRESFESHETGLRIDSEPGILNFLDVQKDSSHGRRKIATRGDEKEPTFVKHKLKTLLIRLEGSGWRWEGFGRDGEEAWGKSLFAANNKNSAAQNKDAVQSFKPKISNWIHAERSHESVSRSAEVSPRNSVGSAEPPRKSIDVISRHMNSPPSTKSLVSFSMAAPVWAAKTARHTEFWSDIVEKRLTADSTYWSLSYPSKGDDTLTEGISGKVEGEEILDLPGSLTSRWVARYLENLAGQLRNGGWKENEISEMVDESSFSDSSSCLVFSKQSVLADLTSKINMLSVSLKKSGWTAQEVSEAFGSPKEKENAKISPQFAAKLGKLVEHLARA</sequence>
<evidence type="ECO:0000313" key="1">
    <source>
        <dbReference type="EMBL" id="KAJ7552180.1"/>
    </source>
</evidence>
<accession>A0ACC2DD13</accession>
<protein>
    <submittedName>
        <fullName evidence="1">Uncharacterized protein</fullName>
    </submittedName>
</protein>
<dbReference type="EMBL" id="CM055097">
    <property type="protein sequence ID" value="KAJ7552180.1"/>
    <property type="molecule type" value="Genomic_DNA"/>
</dbReference>
<organism evidence="1 2">
    <name type="scientific">Diphasiastrum complanatum</name>
    <name type="common">Issler's clubmoss</name>
    <name type="synonym">Lycopodium complanatum</name>
    <dbReference type="NCBI Taxonomy" id="34168"/>
    <lineage>
        <taxon>Eukaryota</taxon>
        <taxon>Viridiplantae</taxon>
        <taxon>Streptophyta</taxon>
        <taxon>Embryophyta</taxon>
        <taxon>Tracheophyta</taxon>
        <taxon>Lycopodiopsida</taxon>
        <taxon>Lycopodiales</taxon>
        <taxon>Lycopodiaceae</taxon>
        <taxon>Lycopodioideae</taxon>
        <taxon>Diphasiastrum</taxon>
    </lineage>
</organism>
<reference evidence="2" key="1">
    <citation type="journal article" date="2024" name="Proc. Natl. Acad. Sci. U.S.A.">
        <title>Extraordinary preservation of gene collinearity over three hundred million years revealed in homosporous lycophytes.</title>
        <authorList>
            <person name="Li C."/>
            <person name="Wickell D."/>
            <person name="Kuo L.Y."/>
            <person name="Chen X."/>
            <person name="Nie B."/>
            <person name="Liao X."/>
            <person name="Peng D."/>
            <person name="Ji J."/>
            <person name="Jenkins J."/>
            <person name="Williams M."/>
            <person name="Shu S."/>
            <person name="Plott C."/>
            <person name="Barry K."/>
            <person name="Rajasekar S."/>
            <person name="Grimwood J."/>
            <person name="Han X."/>
            <person name="Sun S."/>
            <person name="Hou Z."/>
            <person name="He W."/>
            <person name="Dai G."/>
            <person name="Sun C."/>
            <person name="Schmutz J."/>
            <person name="Leebens-Mack J.H."/>
            <person name="Li F.W."/>
            <person name="Wang L."/>
        </authorList>
    </citation>
    <scope>NUCLEOTIDE SEQUENCE [LARGE SCALE GENOMIC DNA]</scope>
    <source>
        <strain evidence="2">cv. PW_Plant_1</strain>
    </source>
</reference>
<gene>
    <name evidence="1" type="ORF">O6H91_06G045600</name>
</gene>